<dbReference type="EMBL" id="KZ825133">
    <property type="protein sequence ID" value="PYI19591.1"/>
    <property type="molecule type" value="Genomic_DNA"/>
</dbReference>
<evidence type="ECO:0000256" key="1">
    <source>
        <dbReference type="SAM" id="MobiDB-lite"/>
    </source>
</evidence>
<proteinExistence type="predicted"/>
<gene>
    <name evidence="2" type="ORF">BO99DRAFT_432499</name>
</gene>
<protein>
    <submittedName>
        <fullName evidence="2">Uncharacterized protein</fullName>
    </submittedName>
</protein>
<name>A0A2V5H7Q0_ASPV1</name>
<organism evidence="2 3">
    <name type="scientific">Aspergillus violaceofuscus (strain CBS 115571)</name>
    <dbReference type="NCBI Taxonomy" id="1450538"/>
    <lineage>
        <taxon>Eukaryota</taxon>
        <taxon>Fungi</taxon>
        <taxon>Dikarya</taxon>
        <taxon>Ascomycota</taxon>
        <taxon>Pezizomycotina</taxon>
        <taxon>Eurotiomycetes</taxon>
        <taxon>Eurotiomycetidae</taxon>
        <taxon>Eurotiales</taxon>
        <taxon>Aspergillaceae</taxon>
        <taxon>Aspergillus</taxon>
    </lineage>
</organism>
<keyword evidence="3" id="KW-1185">Reference proteome</keyword>
<accession>A0A2V5H7Q0</accession>
<sequence length="69" mass="8259">MIEITSFDDAANQILENEWSDEISRLYRYQVEDVWHQAWRAEDARWSMLDGDDDNNREKATRAENTSHL</sequence>
<evidence type="ECO:0000313" key="2">
    <source>
        <dbReference type="EMBL" id="PYI19591.1"/>
    </source>
</evidence>
<dbReference type="AlphaFoldDB" id="A0A2V5H7Q0"/>
<feature type="compositionally biased region" description="Basic and acidic residues" evidence="1">
    <location>
        <begin position="54"/>
        <end position="69"/>
    </location>
</feature>
<dbReference type="Proteomes" id="UP000249829">
    <property type="component" value="Unassembled WGS sequence"/>
</dbReference>
<reference evidence="2 3" key="1">
    <citation type="submission" date="2018-02" db="EMBL/GenBank/DDBJ databases">
        <title>The genomes of Aspergillus section Nigri reveals drivers in fungal speciation.</title>
        <authorList>
            <consortium name="DOE Joint Genome Institute"/>
            <person name="Vesth T.C."/>
            <person name="Nybo J."/>
            <person name="Theobald S."/>
            <person name="Brandl J."/>
            <person name="Frisvad J.C."/>
            <person name="Nielsen K.F."/>
            <person name="Lyhne E.K."/>
            <person name="Kogle M.E."/>
            <person name="Kuo A."/>
            <person name="Riley R."/>
            <person name="Clum A."/>
            <person name="Nolan M."/>
            <person name="Lipzen A."/>
            <person name="Salamov A."/>
            <person name="Henrissat B."/>
            <person name="Wiebenga A."/>
            <person name="De vries R.P."/>
            <person name="Grigoriev I.V."/>
            <person name="Mortensen U.H."/>
            <person name="Andersen M.R."/>
            <person name="Baker S.E."/>
        </authorList>
    </citation>
    <scope>NUCLEOTIDE SEQUENCE [LARGE SCALE GENOMIC DNA]</scope>
    <source>
        <strain evidence="2 3">CBS 115571</strain>
    </source>
</reference>
<feature type="region of interest" description="Disordered" evidence="1">
    <location>
        <begin position="47"/>
        <end position="69"/>
    </location>
</feature>
<evidence type="ECO:0000313" key="3">
    <source>
        <dbReference type="Proteomes" id="UP000249829"/>
    </source>
</evidence>